<sequence>MRKSGRHILEPPPAIDMVTLIFFRVHASSWIRINDHYVMQFTQNRTRPVHIDGCDRTMASTDNKNRFVWVSTRSQPFGSKAKKDLEAARVKFERTSQKRFIEN</sequence>
<evidence type="ECO:0000313" key="2">
    <source>
        <dbReference type="Proteomes" id="UP000053342"/>
    </source>
</evidence>
<gene>
    <name evidence="1" type="ORF">PV06_03269</name>
</gene>
<evidence type="ECO:0000313" key="1">
    <source>
        <dbReference type="EMBL" id="KIW44825.1"/>
    </source>
</evidence>
<name>A0A0D2DQR9_9EURO</name>
<protein>
    <submittedName>
        <fullName evidence="1">Uncharacterized protein</fullName>
    </submittedName>
</protein>
<dbReference type="VEuPathDB" id="FungiDB:PV06_03269"/>
<dbReference type="GeneID" id="27355343"/>
<organism evidence="1 2">
    <name type="scientific">Exophiala oligosperma</name>
    <dbReference type="NCBI Taxonomy" id="215243"/>
    <lineage>
        <taxon>Eukaryota</taxon>
        <taxon>Fungi</taxon>
        <taxon>Dikarya</taxon>
        <taxon>Ascomycota</taxon>
        <taxon>Pezizomycotina</taxon>
        <taxon>Eurotiomycetes</taxon>
        <taxon>Chaetothyriomycetidae</taxon>
        <taxon>Chaetothyriales</taxon>
        <taxon>Herpotrichiellaceae</taxon>
        <taxon>Exophiala</taxon>
    </lineage>
</organism>
<reference evidence="1 2" key="1">
    <citation type="submission" date="2015-01" db="EMBL/GenBank/DDBJ databases">
        <title>The Genome Sequence of Exophiala oligosperma CBS72588.</title>
        <authorList>
            <consortium name="The Broad Institute Genomics Platform"/>
            <person name="Cuomo C."/>
            <person name="de Hoog S."/>
            <person name="Gorbushina A."/>
            <person name="Stielow B."/>
            <person name="Teixiera M."/>
            <person name="Abouelleil A."/>
            <person name="Chapman S.B."/>
            <person name="Priest M."/>
            <person name="Young S.K."/>
            <person name="Wortman J."/>
            <person name="Nusbaum C."/>
            <person name="Birren B."/>
        </authorList>
    </citation>
    <scope>NUCLEOTIDE SEQUENCE [LARGE SCALE GENOMIC DNA]</scope>
    <source>
        <strain evidence="1 2">CBS 72588</strain>
    </source>
</reference>
<dbReference type="Proteomes" id="UP000053342">
    <property type="component" value="Unassembled WGS sequence"/>
</dbReference>
<keyword evidence="2" id="KW-1185">Reference proteome</keyword>
<dbReference type="EMBL" id="KN847334">
    <property type="protein sequence ID" value="KIW44825.1"/>
    <property type="molecule type" value="Genomic_DNA"/>
</dbReference>
<dbReference type="RefSeq" id="XP_016265041.1">
    <property type="nucleotide sequence ID" value="XM_016404036.1"/>
</dbReference>
<dbReference type="AlphaFoldDB" id="A0A0D2DQR9"/>
<dbReference type="HOGENOM" id="CLU_2263752_0_0_1"/>
<accession>A0A0D2DQR9</accession>
<proteinExistence type="predicted"/>